<feature type="transmembrane region" description="Helical" evidence="1">
    <location>
        <begin position="157"/>
        <end position="175"/>
    </location>
</feature>
<feature type="transmembrane region" description="Helical" evidence="1">
    <location>
        <begin position="366"/>
        <end position="384"/>
    </location>
</feature>
<evidence type="ECO:0000313" key="2">
    <source>
        <dbReference type="EMBL" id="MBJ7599395.1"/>
    </source>
</evidence>
<feature type="transmembrane region" description="Helical" evidence="1">
    <location>
        <begin position="309"/>
        <end position="327"/>
    </location>
</feature>
<dbReference type="RefSeq" id="WP_338202887.1">
    <property type="nucleotide sequence ID" value="NZ_JAEKNR010000150.1"/>
</dbReference>
<gene>
    <name evidence="2" type="ORF">JF922_15125</name>
</gene>
<feature type="transmembrane region" description="Helical" evidence="1">
    <location>
        <begin position="53"/>
        <end position="75"/>
    </location>
</feature>
<keyword evidence="3" id="KW-1185">Reference proteome</keyword>
<dbReference type="Proteomes" id="UP000612893">
    <property type="component" value="Unassembled WGS sequence"/>
</dbReference>
<keyword evidence="1" id="KW-0812">Transmembrane</keyword>
<organism evidence="2 3">
    <name type="scientific">Candidatus Nephthysia bennettiae</name>
    <dbReference type="NCBI Taxonomy" id="3127016"/>
    <lineage>
        <taxon>Bacteria</taxon>
        <taxon>Bacillati</taxon>
        <taxon>Candidatus Dormiibacterota</taxon>
        <taxon>Candidatus Dormibacteria</taxon>
        <taxon>Candidatus Dormibacterales</taxon>
        <taxon>Candidatus Dormibacteraceae</taxon>
        <taxon>Candidatus Nephthysia</taxon>
    </lineage>
</organism>
<feature type="transmembrane region" description="Helical" evidence="1">
    <location>
        <begin position="342"/>
        <end position="359"/>
    </location>
</feature>
<dbReference type="EMBL" id="JAEKNR010000150">
    <property type="protein sequence ID" value="MBJ7599395.1"/>
    <property type="molecule type" value="Genomic_DNA"/>
</dbReference>
<evidence type="ECO:0000313" key="3">
    <source>
        <dbReference type="Proteomes" id="UP000612893"/>
    </source>
</evidence>
<name>A0A934K6Q6_9BACT</name>
<dbReference type="AlphaFoldDB" id="A0A934K6Q6"/>
<feature type="transmembrane region" description="Helical" evidence="1">
    <location>
        <begin position="215"/>
        <end position="239"/>
    </location>
</feature>
<keyword evidence="1" id="KW-0472">Membrane</keyword>
<comment type="caution">
    <text evidence="2">The sequence shown here is derived from an EMBL/GenBank/DDBJ whole genome shotgun (WGS) entry which is preliminary data.</text>
</comment>
<evidence type="ECO:0000256" key="1">
    <source>
        <dbReference type="SAM" id="Phobius"/>
    </source>
</evidence>
<reference evidence="2" key="1">
    <citation type="submission" date="2020-10" db="EMBL/GenBank/DDBJ databases">
        <title>Ca. Dormibacterota MAGs.</title>
        <authorList>
            <person name="Montgomery K."/>
        </authorList>
    </citation>
    <scope>NUCLEOTIDE SEQUENCE [LARGE SCALE GENOMIC DNA]</scope>
    <source>
        <strain evidence="2">SC8812_S17_10</strain>
    </source>
</reference>
<proteinExistence type="predicted"/>
<feature type="transmembrane region" description="Helical" evidence="1">
    <location>
        <begin position="187"/>
        <end position="203"/>
    </location>
</feature>
<keyword evidence="1" id="KW-1133">Transmembrane helix</keyword>
<protein>
    <submittedName>
        <fullName evidence="2">Glycosyltransferase family 39 protein</fullName>
    </submittedName>
</protein>
<feature type="transmembrane region" description="Helical" evidence="1">
    <location>
        <begin position="29"/>
        <end position="46"/>
    </location>
</feature>
<sequence>MSLAVVLTVVAGLAGLASARAPRLTLGTVCIGAVSATLFALATAKVGADRSFLFKIFLLAVLVRVTLAVTSYHMLPYGFFAPDELGYTGIGNDLASSGLPDPASVVRAAWGWYYLNAVLSYFFAQDAELLARLWNCGVGGLVPILCYRLANSLGGSAAGRVAAILTAFCPSLVLWSSLNLKDTDTQVLLLAIILLSLSLQRSWRFGYLLLMAPMLVLLASLRQYLLIPLLAAILVSQLVVRRDVLANLSVVVIIGGLLVVPLTLSLPNLAEWSPRLTNVENVNAFRTGFASGAGSVYLSDTSFTSPLQLVAFLPSGLLFFFLGPFPWNSGSLLQQIATPEMLAYYALLPFMTIGLRRAISRHPSQVIPLLTFSAIVAVSYSLTLTNFGTLLRFRDQLLLIMLCFAGIGLRGHARRQRAAPAEPRMAQLLAGAGSSSLR</sequence>
<feature type="transmembrane region" description="Helical" evidence="1">
    <location>
        <begin position="245"/>
        <end position="266"/>
    </location>
</feature>
<accession>A0A934K6Q6</accession>